<dbReference type="AlphaFoldDB" id="A0A0J7JYN9"/>
<dbReference type="OrthoDB" id="7699940at2759"/>
<proteinExistence type="predicted"/>
<organism evidence="1 2">
    <name type="scientific">Lasius niger</name>
    <name type="common">Black garden ant</name>
    <dbReference type="NCBI Taxonomy" id="67767"/>
    <lineage>
        <taxon>Eukaryota</taxon>
        <taxon>Metazoa</taxon>
        <taxon>Ecdysozoa</taxon>
        <taxon>Arthropoda</taxon>
        <taxon>Hexapoda</taxon>
        <taxon>Insecta</taxon>
        <taxon>Pterygota</taxon>
        <taxon>Neoptera</taxon>
        <taxon>Endopterygota</taxon>
        <taxon>Hymenoptera</taxon>
        <taxon>Apocrita</taxon>
        <taxon>Aculeata</taxon>
        <taxon>Formicoidea</taxon>
        <taxon>Formicidae</taxon>
        <taxon>Formicinae</taxon>
        <taxon>Lasius</taxon>
        <taxon>Lasius</taxon>
    </lineage>
</organism>
<dbReference type="Proteomes" id="UP000036403">
    <property type="component" value="Unassembled WGS sequence"/>
</dbReference>
<comment type="caution">
    <text evidence="1">The sequence shown here is derived from an EMBL/GenBank/DDBJ whole genome shotgun (WGS) entry which is preliminary data.</text>
</comment>
<gene>
    <name evidence="1" type="ORF">RF55_20359</name>
</gene>
<dbReference type="PaxDb" id="67767-A0A0J7JYN9"/>
<accession>A0A0J7JYN9</accession>
<name>A0A0J7JYN9_LASNI</name>
<dbReference type="EMBL" id="LBMM01020296">
    <property type="protein sequence ID" value="KMQ83313.1"/>
    <property type="molecule type" value="Genomic_DNA"/>
</dbReference>
<evidence type="ECO:0000313" key="1">
    <source>
        <dbReference type="EMBL" id="KMQ83313.1"/>
    </source>
</evidence>
<evidence type="ECO:0000313" key="2">
    <source>
        <dbReference type="Proteomes" id="UP000036403"/>
    </source>
</evidence>
<reference evidence="1 2" key="1">
    <citation type="submission" date="2015-04" db="EMBL/GenBank/DDBJ databases">
        <title>Lasius niger genome sequencing.</title>
        <authorList>
            <person name="Konorov E.A."/>
            <person name="Nikitin M.A."/>
            <person name="Kirill M.V."/>
            <person name="Chang P."/>
        </authorList>
    </citation>
    <scope>NUCLEOTIDE SEQUENCE [LARGE SCALE GENOMIC DNA]</scope>
    <source>
        <tissue evidence="1">Whole</tissue>
    </source>
</reference>
<keyword evidence="2" id="KW-1185">Reference proteome</keyword>
<protein>
    <submittedName>
        <fullName evidence="1">Uncharacterized protein</fullName>
    </submittedName>
</protein>
<sequence>MRRTNKNFGGDVMFTVDMVTIINQTKFLSNDKNKRRLIEYLSKHLQTAGVAVKQADHDADRLIVTTAIAESIQHDKVVTVGEDIDLAVLMIGLTHADRNIHFFKQGRGKTDIRVFYDPEASRQSIGDAGKRLMLALYGVPIEDTHLDNYRFKRFQTSVARAKLEGLVGRHVAVDDSAYNDPKSVCLVKECLVRIE</sequence>